<evidence type="ECO:0000313" key="1">
    <source>
        <dbReference type="EMBL" id="PZA18197.1"/>
    </source>
</evidence>
<dbReference type="RefSeq" id="WP_110522498.1">
    <property type="nucleotide sequence ID" value="NZ_QKOE01000001.1"/>
</dbReference>
<dbReference type="AlphaFoldDB" id="A0A323V0E6"/>
<accession>A0A323V0E6</accession>
<dbReference type="Pfam" id="PF13997">
    <property type="entry name" value="YqjK"/>
    <property type="match status" value="1"/>
</dbReference>
<dbReference type="OrthoDB" id="9181654at2"/>
<sequence length="121" mass="13891">MNPRLVEFALRKQRLQITAERQRDDMMRRFDGLESTLDVIDQVRDGVAWTRQHAPLLSSLALIVVASRPRLVLRLAKRGWVGWLLYRKLRGGKPALGLIAAPLVQRVLTTLLDRLATRRKS</sequence>
<organism evidence="1 2">
    <name type="scientific">Parazoarcus communis SWub3 = DSM 12120</name>
    <dbReference type="NCBI Taxonomy" id="1121029"/>
    <lineage>
        <taxon>Bacteria</taxon>
        <taxon>Pseudomonadati</taxon>
        <taxon>Pseudomonadota</taxon>
        <taxon>Betaproteobacteria</taxon>
        <taxon>Rhodocyclales</taxon>
        <taxon>Zoogloeaceae</taxon>
        <taxon>Parazoarcus</taxon>
    </lineage>
</organism>
<gene>
    <name evidence="1" type="ORF">DNK49_01255</name>
</gene>
<reference evidence="1 2" key="1">
    <citation type="submission" date="2018-06" db="EMBL/GenBank/DDBJ databases">
        <title>Azoarcus communis strain SWub3 genome.</title>
        <authorList>
            <person name="Zorraquino Salvo V."/>
            <person name="Toubiana D."/>
            <person name="Blumwald E."/>
        </authorList>
    </citation>
    <scope>NUCLEOTIDE SEQUENCE [LARGE SCALE GENOMIC DNA]</scope>
    <source>
        <strain evidence="1 2">SWub3</strain>
    </source>
</reference>
<dbReference type="Proteomes" id="UP000248259">
    <property type="component" value="Unassembled WGS sequence"/>
</dbReference>
<evidence type="ECO:0000313" key="2">
    <source>
        <dbReference type="Proteomes" id="UP000248259"/>
    </source>
</evidence>
<dbReference type="EMBL" id="QKOE01000001">
    <property type="protein sequence ID" value="PZA18197.1"/>
    <property type="molecule type" value="Genomic_DNA"/>
</dbReference>
<keyword evidence="2" id="KW-1185">Reference proteome</keyword>
<name>A0A323V0E6_9RHOO</name>
<evidence type="ECO:0008006" key="3">
    <source>
        <dbReference type="Google" id="ProtNLM"/>
    </source>
</evidence>
<proteinExistence type="predicted"/>
<comment type="caution">
    <text evidence="1">The sequence shown here is derived from an EMBL/GenBank/DDBJ whole genome shotgun (WGS) entry which is preliminary data.</text>
</comment>
<dbReference type="InterPro" id="IPR025612">
    <property type="entry name" value="YqjK"/>
</dbReference>
<protein>
    <recommendedName>
        <fullName evidence="3">YqjK-like protein</fullName>
    </recommendedName>
</protein>